<sequence length="112" mass="12640">MPAAPDSELRQRLKSAIWYTVGKIVDEECLQLSANATPQYIAALTELVYTQAVTLATDIESFAHHAGRKVVSTDDVLMMCRRNDGLKEVLEEFVEDLESKKREQKNPSKDSR</sequence>
<dbReference type="GO" id="GO:0071821">
    <property type="term" value="C:FANCM-MHF complex"/>
    <property type="evidence" value="ECO:0007669"/>
    <property type="project" value="EnsemblFungi"/>
</dbReference>
<dbReference type="GO" id="GO:0031297">
    <property type="term" value="P:replication fork processing"/>
    <property type="evidence" value="ECO:0007669"/>
    <property type="project" value="TreeGrafter"/>
</dbReference>
<evidence type="ECO:0000256" key="2">
    <source>
        <dbReference type="ARBA" id="ARBA00022763"/>
    </source>
</evidence>
<evidence type="ECO:0000256" key="1">
    <source>
        <dbReference type="ARBA" id="ARBA00006612"/>
    </source>
</evidence>
<dbReference type="PANTHER" id="PTHR22980">
    <property type="entry name" value="CORTISTATIN"/>
    <property type="match status" value="1"/>
</dbReference>
<dbReference type="STRING" id="675824.A0A1E3Q4F3"/>
<dbReference type="CDD" id="cd22919">
    <property type="entry name" value="HFD_CENP-S"/>
    <property type="match status" value="1"/>
</dbReference>
<proteinExistence type="inferred from homology"/>
<dbReference type="PANTHER" id="PTHR22980:SF0">
    <property type="entry name" value="CENTROMERE PROTEIN S"/>
    <property type="match status" value="1"/>
</dbReference>
<dbReference type="Pfam" id="PF15630">
    <property type="entry name" value="CENP-S"/>
    <property type="match status" value="1"/>
</dbReference>
<dbReference type="InterPro" id="IPR009072">
    <property type="entry name" value="Histone-fold"/>
</dbReference>
<dbReference type="GO" id="GO:0045003">
    <property type="term" value="P:double-strand break repair via synthesis-dependent strand annealing"/>
    <property type="evidence" value="ECO:0007669"/>
    <property type="project" value="EnsemblFungi"/>
</dbReference>
<accession>A0A1E3Q4F3</accession>
<organism evidence="5 6">
    <name type="scientific">Lipomyces starkeyi NRRL Y-11557</name>
    <dbReference type="NCBI Taxonomy" id="675824"/>
    <lineage>
        <taxon>Eukaryota</taxon>
        <taxon>Fungi</taxon>
        <taxon>Dikarya</taxon>
        <taxon>Ascomycota</taxon>
        <taxon>Saccharomycotina</taxon>
        <taxon>Lipomycetes</taxon>
        <taxon>Lipomycetales</taxon>
        <taxon>Lipomycetaceae</taxon>
        <taxon>Lipomyces</taxon>
    </lineage>
</organism>
<evidence type="ECO:0008006" key="7">
    <source>
        <dbReference type="Google" id="ProtNLM"/>
    </source>
</evidence>
<reference evidence="5 6" key="1">
    <citation type="journal article" date="2016" name="Proc. Natl. Acad. Sci. U.S.A.">
        <title>Comparative genomics of biotechnologically important yeasts.</title>
        <authorList>
            <person name="Riley R."/>
            <person name="Haridas S."/>
            <person name="Wolfe K.H."/>
            <person name="Lopes M.R."/>
            <person name="Hittinger C.T."/>
            <person name="Goeker M."/>
            <person name="Salamov A.A."/>
            <person name="Wisecaver J.H."/>
            <person name="Long T.M."/>
            <person name="Calvey C.H."/>
            <person name="Aerts A.L."/>
            <person name="Barry K.W."/>
            <person name="Choi C."/>
            <person name="Clum A."/>
            <person name="Coughlan A.Y."/>
            <person name="Deshpande S."/>
            <person name="Douglass A.P."/>
            <person name="Hanson S.J."/>
            <person name="Klenk H.-P."/>
            <person name="LaButti K.M."/>
            <person name="Lapidus A."/>
            <person name="Lindquist E.A."/>
            <person name="Lipzen A.M."/>
            <person name="Meier-Kolthoff J.P."/>
            <person name="Ohm R.A."/>
            <person name="Otillar R.P."/>
            <person name="Pangilinan J.L."/>
            <person name="Peng Y."/>
            <person name="Rokas A."/>
            <person name="Rosa C.A."/>
            <person name="Scheuner C."/>
            <person name="Sibirny A.A."/>
            <person name="Slot J.C."/>
            <person name="Stielow J.B."/>
            <person name="Sun H."/>
            <person name="Kurtzman C.P."/>
            <person name="Blackwell M."/>
            <person name="Grigoriev I.V."/>
            <person name="Jeffries T.W."/>
        </authorList>
    </citation>
    <scope>NUCLEOTIDE SEQUENCE [LARGE SCALE GENOMIC DNA]</scope>
    <source>
        <strain evidence="5 6">NRRL Y-11557</strain>
    </source>
</reference>
<keyword evidence="2" id="KW-0227">DNA damage</keyword>
<dbReference type="AlphaFoldDB" id="A0A1E3Q4F3"/>
<evidence type="ECO:0000313" key="5">
    <source>
        <dbReference type="EMBL" id="ODQ72022.1"/>
    </source>
</evidence>
<dbReference type="GO" id="GO:0003677">
    <property type="term" value="F:DNA binding"/>
    <property type="evidence" value="ECO:0007669"/>
    <property type="project" value="UniProtKB-KW"/>
</dbReference>
<name>A0A1E3Q4F3_LIPST</name>
<keyword evidence="3" id="KW-0238">DNA-binding</keyword>
<dbReference type="GO" id="GO:0046982">
    <property type="term" value="F:protein heterodimerization activity"/>
    <property type="evidence" value="ECO:0007669"/>
    <property type="project" value="InterPro"/>
</dbReference>
<dbReference type="SUPFAM" id="SSF47113">
    <property type="entry name" value="Histone-fold"/>
    <property type="match status" value="1"/>
</dbReference>
<dbReference type="GO" id="GO:0000712">
    <property type="term" value="P:resolution of meiotic recombination intermediates"/>
    <property type="evidence" value="ECO:0007669"/>
    <property type="project" value="TreeGrafter"/>
</dbReference>
<comment type="similarity">
    <text evidence="1">Belongs to the TAF9 family. CENP-S/MHF1 subfamily.</text>
</comment>
<evidence type="ECO:0000256" key="4">
    <source>
        <dbReference type="ARBA" id="ARBA00023204"/>
    </source>
</evidence>
<evidence type="ECO:0000256" key="3">
    <source>
        <dbReference type="ARBA" id="ARBA00023125"/>
    </source>
</evidence>
<keyword evidence="6" id="KW-1185">Reference proteome</keyword>
<gene>
    <name evidence="5" type="ORF">LIPSTDRAFT_28485</name>
</gene>
<keyword evidence="4" id="KW-0234">DNA repair</keyword>
<evidence type="ECO:0000313" key="6">
    <source>
        <dbReference type="Proteomes" id="UP000094385"/>
    </source>
</evidence>
<dbReference type="EMBL" id="KV454296">
    <property type="protein sequence ID" value="ODQ72022.1"/>
    <property type="molecule type" value="Genomic_DNA"/>
</dbReference>
<dbReference type="Proteomes" id="UP000094385">
    <property type="component" value="Unassembled WGS sequence"/>
</dbReference>
<dbReference type="InterPro" id="IPR029003">
    <property type="entry name" value="CENP-S/Mhf1"/>
</dbReference>
<dbReference type="GO" id="GO:0003682">
    <property type="term" value="F:chromatin binding"/>
    <property type="evidence" value="ECO:0007669"/>
    <property type="project" value="TreeGrafter"/>
</dbReference>
<dbReference type="Gene3D" id="1.10.20.10">
    <property type="entry name" value="Histone, subunit A"/>
    <property type="match status" value="1"/>
</dbReference>
<protein>
    <recommendedName>
        <fullName evidence="7">Centromere protein S</fullName>
    </recommendedName>
</protein>
<dbReference type="OrthoDB" id="1872155at2759"/>